<evidence type="ECO:0000256" key="1">
    <source>
        <dbReference type="SAM" id="MobiDB-lite"/>
    </source>
</evidence>
<organism evidence="2 3">
    <name type="scientific">Stenomitos frigidus AS-A4</name>
    <dbReference type="NCBI Taxonomy" id="2933935"/>
    <lineage>
        <taxon>Bacteria</taxon>
        <taxon>Bacillati</taxon>
        <taxon>Cyanobacteriota</taxon>
        <taxon>Cyanophyceae</taxon>
        <taxon>Leptolyngbyales</taxon>
        <taxon>Leptolyngbyaceae</taxon>
        <taxon>Stenomitos</taxon>
    </lineage>
</organism>
<comment type="caution">
    <text evidence="2">The sequence shown here is derived from an EMBL/GenBank/DDBJ whole genome shotgun (WGS) entry which is preliminary data.</text>
</comment>
<gene>
    <name evidence="2" type="ORF">NDI38_05525</name>
</gene>
<accession>A0ABV0KFC6</accession>
<reference evidence="2 3" key="1">
    <citation type="submission" date="2022-04" db="EMBL/GenBank/DDBJ databases">
        <title>Positive selection, recombination, and allopatry shape intraspecific diversity of widespread and dominant cyanobacteria.</title>
        <authorList>
            <person name="Wei J."/>
            <person name="Shu W."/>
            <person name="Hu C."/>
        </authorList>
    </citation>
    <scope>NUCLEOTIDE SEQUENCE [LARGE SCALE GENOMIC DNA]</scope>
    <source>
        <strain evidence="2 3">AS-A4</strain>
    </source>
</reference>
<feature type="region of interest" description="Disordered" evidence="1">
    <location>
        <begin position="73"/>
        <end position="96"/>
    </location>
</feature>
<evidence type="ECO:0000313" key="3">
    <source>
        <dbReference type="Proteomes" id="UP001476950"/>
    </source>
</evidence>
<proteinExistence type="predicted"/>
<dbReference type="RefSeq" id="WP_190451238.1">
    <property type="nucleotide sequence ID" value="NZ_JAMPLM010000003.1"/>
</dbReference>
<sequence length="96" mass="11395">MEAFELTPPDWTKATVHASEFCCPACQASSKAATRVWINRRSPVYTEDHRRKWQEFYECQCTQVWWAWSSDRPPSELANKERDIPPPRFFNPFNDL</sequence>
<keyword evidence="3" id="KW-1185">Reference proteome</keyword>
<dbReference type="Proteomes" id="UP001476950">
    <property type="component" value="Unassembled WGS sequence"/>
</dbReference>
<dbReference type="EMBL" id="JAMPLM010000003">
    <property type="protein sequence ID" value="MEP1057890.1"/>
    <property type="molecule type" value="Genomic_DNA"/>
</dbReference>
<evidence type="ECO:0000313" key="2">
    <source>
        <dbReference type="EMBL" id="MEP1057890.1"/>
    </source>
</evidence>
<protein>
    <submittedName>
        <fullName evidence="2">Uncharacterized protein</fullName>
    </submittedName>
</protein>
<name>A0ABV0KFC6_9CYAN</name>